<evidence type="ECO:0008006" key="5">
    <source>
        <dbReference type="Google" id="ProtNLM"/>
    </source>
</evidence>
<keyword evidence="4" id="KW-1185">Reference proteome</keyword>
<accession>A0A375YF09</accession>
<evidence type="ECO:0000259" key="1">
    <source>
        <dbReference type="Pfam" id="PF07398"/>
    </source>
</evidence>
<dbReference type="InterPro" id="IPR017517">
    <property type="entry name" value="Maleyloyr_isom"/>
</dbReference>
<reference evidence="3 4" key="1">
    <citation type="submission" date="2018-05" db="EMBL/GenBank/DDBJ databases">
        <authorList>
            <consortium name="IHU Genomes"/>
        </authorList>
    </citation>
    <scope>NUCLEOTIDE SEQUENCE [LARGE SCALE GENOMIC DNA]</scope>
    <source>
        <strain evidence="3 4">P7335</strain>
    </source>
</reference>
<dbReference type="Gene3D" id="1.20.120.450">
    <property type="entry name" value="dinb family like domain"/>
    <property type="match status" value="1"/>
</dbReference>
<dbReference type="Pfam" id="PF07398">
    <property type="entry name" value="MDMPI_C"/>
    <property type="match status" value="1"/>
</dbReference>
<gene>
    <name evidence="3" type="ORF">MPP7335_01445</name>
</gene>
<organism evidence="3 4">
    <name type="scientific">Mycolicibacterium parafortuitum</name>
    <name type="common">Mycobacterium parafortuitum</name>
    <dbReference type="NCBI Taxonomy" id="39692"/>
    <lineage>
        <taxon>Bacteria</taxon>
        <taxon>Bacillati</taxon>
        <taxon>Actinomycetota</taxon>
        <taxon>Actinomycetes</taxon>
        <taxon>Mycobacteriales</taxon>
        <taxon>Mycobacteriaceae</taxon>
        <taxon>Mycolicibacterium</taxon>
    </lineage>
</organism>
<evidence type="ECO:0000313" key="3">
    <source>
        <dbReference type="EMBL" id="SRX79707.1"/>
    </source>
</evidence>
<proteinExistence type="predicted"/>
<dbReference type="SUPFAM" id="SSF109854">
    <property type="entry name" value="DinB/YfiT-like putative metalloenzymes"/>
    <property type="match status" value="1"/>
</dbReference>
<dbReference type="PANTHER" id="PTHR40758">
    <property type="entry name" value="CONSERVED PROTEIN"/>
    <property type="match status" value="1"/>
</dbReference>
<feature type="domain" description="MDMPI C-terminal" evidence="1">
    <location>
        <begin position="161"/>
        <end position="259"/>
    </location>
</feature>
<dbReference type="InterPro" id="IPR034660">
    <property type="entry name" value="DinB/YfiT-like"/>
</dbReference>
<dbReference type="EMBL" id="UEGS01000001">
    <property type="protein sequence ID" value="SRX79707.1"/>
    <property type="molecule type" value="Genomic_DNA"/>
</dbReference>
<dbReference type="GO" id="GO:0005886">
    <property type="term" value="C:plasma membrane"/>
    <property type="evidence" value="ECO:0007669"/>
    <property type="project" value="TreeGrafter"/>
</dbReference>
<dbReference type="InterPro" id="IPR024344">
    <property type="entry name" value="MDMPI_metal-binding"/>
</dbReference>
<dbReference type="Proteomes" id="UP000252008">
    <property type="component" value="Unassembled WGS sequence"/>
</dbReference>
<evidence type="ECO:0000313" key="4">
    <source>
        <dbReference type="Proteomes" id="UP000252008"/>
    </source>
</evidence>
<feature type="domain" description="Mycothiol-dependent maleylpyruvate isomerase metal-binding" evidence="2">
    <location>
        <begin position="25"/>
        <end position="149"/>
    </location>
</feature>
<dbReference type="InterPro" id="IPR010872">
    <property type="entry name" value="MDMPI_C-term_domain"/>
</dbReference>
<dbReference type="AlphaFoldDB" id="A0A375YF09"/>
<dbReference type="GO" id="GO:0046872">
    <property type="term" value="F:metal ion binding"/>
    <property type="evidence" value="ECO:0007669"/>
    <property type="project" value="InterPro"/>
</dbReference>
<evidence type="ECO:0000259" key="2">
    <source>
        <dbReference type="Pfam" id="PF11716"/>
    </source>
</evidence>
<name>A0A375YF09_MYCPF</name>
<dbReference type="PANTHER" id="PTHR40758:SF1">
    <property type="entry name" value="CONSERVED PROTEIN"/>
    <property type="match status" value="1"/>
</dbReference>
<dbReference type="STRING" id="39692.BST38_05985"/>
<dbReference type="Pfam" id="PF11716">
    <property type="entry name" value="MDMPI_N"/>
    <property type="match status" value="1"/>
</dbReference>
<dbReference type="NCBIfam" id="TIGR03083">
    <property type="entry name" value="maleylpyruvate isomerase family mycothiol-dependent enzyme"/>
    <property type="match status" value="1"/>
</dbReference>
<sequence>MVNLADHTRYRPRRARFVGVDFRAALLEQTRAFGDLIRSADPATPVPTCGDWTLKQLFRHVGRGNRWAAQIVSERRTDPLDPRDVRDGRPTEDPDAAIDWFVGGAQAMIDAVDRARPDTKVWTFVGPRPGGWWLRRRLHEVLVHHADAAMALGADFELAPDLAADSISEWIELAASSRHATPPLDRHNSIHLHATDEKLGPTGEWTIVHDEDGIWWSHNHGKGSVALRGPATGLLLALTRRKPADAAGLEVFGDSAVWDAWLERTPF</sequence>
<protein>
    <recommendedName>
        <fullName evidence="5">Maleylpyruvate isomerase family mycothiol-dependent enzyme</fullName>
    </recommendedName>
</protein>